<evidence type="ECO:0000313" key="2">
    <source>
        <dbReference type="EMBL" id="BBI30517.1"/>
    </source>
</evidence>
<organism evidence="2 3">
    <name type="scientific">Acanthamoeba castellanii medusavirus J1</name>
    <dbReference type="NCBI Taxonomy" id="3114988"/>
    <lineage>
        <taxon>Viruses</taxon>
        <taxon>Varidnaviria</taxon>
        <taxon>Bamfordvirae</taxon>
        <taxon>Nucleocytoviricota</taxon>
        <taxon>Megaviricetes</taxon>
        <taxon>Mamonoviridae</taxon>
        <taxon>Medusavirus</taxon>
        <taxon>Medusavirus medusae</taxon>
    </lineage>
</organism>
<dbReference type="Proteomes" id="UP001161669">
    <property type="component" value="Segment"/>
</dbReference>
<name>A0A3T1CXE4_9VIRU</name>
<proteinExistence type="predicted"/>
<protein>
    <submittedName>
        <fullName evidence="2">Uncharacterized protein</fullName>
    </submittedName>
</protein>
<evidence type="ECO:0000313" key="3">
    <source>
        <dbReference type="Proteomes" id="UP001161669"/>
    </source>
</evidence>
<reference evidence="3" key="1">
    <citation type="journal article" date="2019" name="J. Virol.">
        <title>Medusavirus, a novel large DNA virus discovered from hot spring water.</title>
        <authorList>
            <person name="Yoshikawa G."/>
            <person name="Blanc-Mathieu R."/>
            <person name="Song C."/>
            <person name="Kayama Y."/>
            <person name="Mochizuki T."/>
            <person name="Murata K."/>
            <person name="Ogata H."/>
            <person name="Takemura M."/>
        </authorList>
    </citation>
    <scope>NUCLEOTIDE SEQUENCE [LARGE SCALE GENOMIC DNA]</scope>
</reference>
<feature type="region of interest" description="Disordered" evidence="1">
    <location>
        <begin position="42"/>
        <end position="61"/>
    </location>
</feature>
<keyword evidence="3" id="KW-1185">Reference proteome</keyword>
<sequence length="61" mass="6723">MHDAPLIVDIIYTVLRAIFTNETQPITSRGRNSVTRIKELLSSSPLTHGDTDSAMLSVLPE</sequence>
<accession>A0A3T1CXE4</accession>
<dbReference type="EMBL" id="AP018495">
    <property type="protein sequence ID" value="BBI30517.1"/>
    <property type="molecule type" value="Genomic_DNA"/>
</dbReference>
<dbReference type="KEGG" id="vg:80540869"/>
<evidence type="ECO:0000256" key="1">
    <source>
        <dbReference type="SAM" id="MobiDB-lite"/>
    </source>
</evidence>